<gene>
    <name evidence="3" type="ORF">ENV60_05175</name>
</gene>
<accession>A0A7C4TE88</accession>
<protein>
    <submittedName>
        <fullName evidence="3">NAD-dependent epimerase/dehydratase family protein</fullName>
    </submittedName>
</protein>
<reference evidence="3" key="1">
    <citation type="journal article" date="2020" name="mSystems">
        <title>Genome- and Community-Level Interaction Insights into Carbon Utilization and Element Cycling Functions of Hydrothermarchaeota in Hydrothermal Sediment.</title>
        <authorList>
            <person name="Zhou Z."/>
            <person name="Liu Y."/>
            <person name="Xu W."/>
            <person name="Pan J."/>
            <person name="Luo Z.H."/>
            <person name="Li M."/>
        </authorList>
    </citation>
    <scope>NUCLEOTIDE SEQUENCE [LARGE SCALE GENOMIC DNA]</scope>
    <source>
        <strain evidence="3">SpSt-774</strain>
    </source>
</reference>
<dbReference type="EMBL" id="DTGZ01000095">
    <property type="protein sequence ID" value="HGV97670.1"/>
    <property type="molecule type" value="Genomic_DNA"/>
</dbReference>
<comment type="similarity">
    <text evidence="1">Belongs to the NAD(P)-dependent epimerase/dehydratase family.</text>
</comment>
<comment type="caution">
    <text evidence="3">The sequence shown here is derived from an EMBL/GenBank/DDBJ whole genome shotgun (WGS) entry which is preliminary data.</text>
</comment>
<evidence type="ECO:0000259" key="2">
    <source>
        <dbReference type="Pfam" id="PF01370"/>
    </source>
</evidence>
<dbReference type="Gene3D" id="3.90.25.10">
    <property type="entry name" value="UDP-galactose 4-epimerase, domain 1"/>
    <property type="match status" value="1"/>
</dbReference>
<feature type="domain" description="NAD-dependent epimerase/dehydratase" evidence="2">
    <location>
        <begin position="3"/>
        <end position="234"/>
    </location>
</feature>
<evidence type="ECO:0000313" key="3">
    <source>
        <dbReference type="EMBL" id="HGV97670.1"/>
    </source>
</evidence>
<evidence type="ECO:0000256" key="1">
    <source>
        <dbReference type="ARBA" id="ARBA00007637"/>
    </source>
</evidence>
<dbReference type="Pfam" id="PF01370">
    <property type="entry name" value="Epimerase"/>
    <property type="match status" value="1"/>
</dbReference>
<name>A0A7C4TE88_UNCW3</name>
<dbReference type="InterPro" id="IPR001509">
    <property type="entry name" value="Epimerase_deHydtase"/>
</dbReference>
<sequence length="309" mass="34874">MRILVTGGAGFIGSHIVDAYLKMGHQVVVIDDLSTGDIKNLNSGAQFYKQDICVLEIEEIFKKHKFEIVNHHAAQINVRTSLANPLFDARVNILGSLNLLNLSARYKIKRFIFASSGGAIYGEPKKFPITENFPLIPLSPYGVAKIATENYIRVFARLYNFDYVILRYSNVYGPRQIPKGEAGVISIFIKQILHNDKCYINGDGNQIRDYVFVDDVVRANILALDSISETFNIGTNIGTSVNDLIEILKIVTDRDIQYEHRPPIPGEVFKNILDYSKAKRLLNWKPTVSIRDGIAKTYQFFLNGKEKIS</sequence>
<dbReference type="AlphaFoldDB" id="A0A7C4TE88"/>
<dbReference type="Gene3D" id="3.40.50.720">
    <property type="entry name" value="NAD(P)-binding Rossmann-like Domain"/>
    <property type="match status" value="1"/>
</dbReference>
<dbReference type="PANTHER" id="PTHR43000">
    <property type="entry name" value="DTDP-D-GLUCOSE 4,6-DEHYDRATASE-RELATED"/>
    <property type="match status" value="1"/>
</dbReference>
<organism evidence="3">
    <name type="scientific">candidate division WOR-3 bacterium</name>
    <dbReference type="NCBI Taxonomy" id="2052148"/>
    <lineage>
        <taxon>Bacteria</taxon>
        <taxon>Bacteria division WOR-3</taxon>
    </lineage>
</organism>
<proteinExistence type="inferred from homology"/>
<dbReference type="SUPFAM" id="SSF51735">
    <property type="entry name" value="NAD(P)-binding Rossmann-fold domains"/>
    <property type="match status" value="1"/>
</dbReference>
<dbReference type="InterPro" id="IPR036291">
    <property type="entry name" value="NAD(P)-bd_dom_sf"/>
</dbReference>